<protein>
    <submittedName>
        <fullName evidence="1">Uncharacterized protein</fullName>
    </submittedName>
</protein>
<accession>A0A2J0MG32</accession>
<proteinExistence type="predicted"/>
<reference evidence="2" key="1">
    <citation type="submission" date="2017-09" db="EMBL/GenBank/DDBJ databases">
        <title>Depth-based differentiation of microbial function through sediment-hosted aquifers and enrichment of novel symbionts in the deep terrestrial subsurface.</title>
        <authorList>
            <person name="Probst A.J."/>
            <person name="Ladd B."/>
            <person name="Jarett J.K."/>
            <person name="Geller-Mcgrath D.E."/>
            <person name="Sieber C.M.K."/>
            <person name="Emerson J.B."/>
            <person name="Anantharaman K."/>
            <person name="Thomas B.C."/>
            <person name="Malmstrom R."/>
            <person name="Stieglmeier M."/>
            <person name="Klingl A."/>
            <person name="Woyke T."/>
            <person name="Ryan C.M."/>
            <person name="Banfield J.F."/>
        </authorList>
    </citation>
    <scope>NUCLEOTIDE SEQUENCE [LARGE SCALE GENOMIC DNA]</scope>
</reference>
<comment type="caution">
    <text evidence="1">The sequence shown here is derived from an EMBL/GenBank/DDBJ whole genome shotgun (WGS) entry which is preliminary data.</text>
</comment>
<name>A0A2J0MG32_9BACT</name>
<sequence length="72" mass="8807">MFLFSNIREGIHYFQAVLKMVLKYFLSNKRYSFEELDKKTAKVKGLWMWLMASLIWLNRRGFEIKNIGMFDY</sequence>
<dbReference type="AlphaFoldDB" id="A0A2J0MG32"/>
<evidence type="ECO:0000313" key="2">
    <source>
        <dbReference type="Proteomes" id="UP000228547"/>
    </source>
</evidence>
<evidence type="ECO:0000313" key="1">
    <source>
        <dbReference type="EMBL" id="PIZ87365.1"/>
    </source>
</evidence>
<organism evidence="1 2">
    <name type="scientific">Candidatus Nomurabacteria bacterium CG_4_10_14_0_2_um_filter_30_12</name>
    <dbReference type="NCBI Taxonomy" id="1974727"/>
    <lineage>
        <taxon>Bacteria</taxon>
        <taxon>Candidatus Nomuraibacteriota</taxon>
    </lineage>
</organism>
<gene>
    <name evidence="1" type="ORF">COX93_01395</name>
</gene>
<dbReference type="EMBL" id="PFOY01000019">
    <property type="protein sequence ID" value="PIZ87365.1"/>
    <property type="molecule type" value="Genomic_DNA"/>
</dbReference>
<dbReference type="Proteomes" id="UP000228547">
    <property type="component" value="Unassembled WGS sequence"/>
</dbReference>